<dbReference type="Proteomes" id="UP000507245">
    <property type="component" value="Unassembled WGS sequence"/>
</dbReference>
<dbReference type="Gene3D" id="3.40.50.300">
    <property type="entry name" value="P-loop containing nucleotide triphosphate hydrolases"/>
    <property type="match status" value="1"/>
</dbReference>
<reference evidence="3" key="1">
    <citation type="journal article" date="2020" name="Genome Biol.">
        <title>Gamete binning: chromosome-level and haplotype-resolved genome assembly enabled by high-throughput single-cell sequencing of gamete genomes.</title>
        <authorList>
            <person name="Campoy J.A."/>
            <person name="Sun H."/>
            <person name="Goel M."/>
            <person name="Jiao W.-B."/>
            <person name="Folz-Donahue K."/>
            <person name="Wang N."/>
            <person name="Rubio M."/>
            <person name="Liu C."/>
            <person name="Kukat C."/>
            <person name="Ruiz D."/>
            <person name="Huettel B."/>
            <person name="Schneeberger K."/>
        </authorList>
    </citation>
    <scope>NUCLEOTIDE SEQUENCE [LARGE SCALE GENOMIC DNA]</scope>
    <source>
        <strain evidence="3">cv. Rojo Pasion</strain>
    </source>
</reference>
<keyword evidence="3" id="KW-1185">Reference proteome</keyword>
<sequence>MLLLSWVVISLDAHILLLFTKCKCAEEEAPPAKNPWCKLLSRGHMITAVGGNGGYSGGKQFIMAEQLRKKLAHLRHERALIVKLVDIVDFNGSFLARVRDLAGANPIIIVITKVDLLPKGTDFNCIGDWVVEATAKKKARLCDKCLSDKFEVFGWSNWSCIRDPKGE</sequence>
<feature type="chain" id="PRO_5026889373" description="G domain-containing protein" evidence="1">
    <location>
        <begin position="25"/>
        <end position="167"/>
    </location>
</feature>
<gene>
    <name evidence="2" type="ORF">ORAREDHAP_LOCUS20658</name>
</gene>
<dbReference type="PANTHER" id="PTHR47569">
    <property type="entry name" value="NO-ASSOCIATED PROTEIN 1, CHLOROPLASTIC/MITOCHONDRIAL"/>
    <property type="match status" value="1"/>
</dbReference>
<evidence type="ECO:0000313" key="3">
    <source>
        <dbReference type="Proteomes" id="UP000507245"/>
    </source>
</evidence>
<name>A0A6J5WUX4_PRUAR</name>
<dbReference type="InterPro" id="IPR027417">
    <property type="entry name" value="P-loop_NTPase"/>
</dbReference>
<keyword evidence="1" id="KW-0732">Signal</keyword>
<evidence type="ECO:0000256" key="1">
    <source>
        <dbReference type="SAM" id="SignalP"/>
    </source>
</evidence>
<proteinExistence type="predicted"/>
<evidence type="ECO:0000313" key="2">
    <source>
        <dbReference type="EMBL" id="CAB4303845.1"/>
    </source>
</evidence>
<organism evidence="2 3">
    <name type="scientific">Prunus armeniaca</name>
    <name type="common">Apricot</name>
    <name type="synonym">Armeniaca vulgaris</name>
    <dbReference type="NCBI Taxonomy" id="36596"/>
    <lineage>
        <taxon>Eukaryota</taxon>
        <taxon>Viridiplantae</taxon>
        <taxon>Streptophyta</taxon>
        <taxon>Embryophyta</taxon>
        <taxon>Tracheophyta</taxon>
        <taxon>Spermatophyta</taxon>
        <taxon>Magnoliopsida</taxon>
        <taxon>eudicotyledons</taxon>
        <taxon>Gunneridae</taxon>
        <taxon>Pentapetalae</taxon>
        <taxon>rosids</taxon>
        <taxon>fabids</taxon>
        <taxon>Rosales</taxon>
        <taxon>Rosaceae</taxon>
        <taxon>Amygdaloideae</taxon>
        <taxon>Amygdaleae</taxon>
        <taxon>Prunus</taxon>
    </lineage>
</organism>
<dbReference type="OrthoDB" id="1696305at2759"/>
<dbReference type="AlphaFoldDB" id="A0A6J5WUX4"/>
<dbReference type="InterPro" id="IPR044229">
    <property type="entry name" value="NOA1"/>
</dbReference>
<evidence type="ECO:0008006" key="4">
    <source>
        <dbReference type="Google" id="ProtNLM"/>
    </source>
</evidence>
<accession>A0A6J5WUX4</accession>
<dbReference type="GO" id="GO:0003924">
    <property type="term" value="F:GTPase activity"/>
    <property type="evidence" value="ECO:0007669"/>
    <property type="project" value="InterPro"/>
</dbReference>
<protein>
    <recommendedName>
        <fullName evidence="4">G domain-containing protein</fullName>
    </recommendedName>
</protein>
<dbReference type="EMBL" id="CAEKKB010000003">
    <property type="protein sequence ID" value="CAB4303845.1"/>
    <property type="molecule type" value="Genomic_DNA"/>
</dbReference>
<dbReference type="PANTHER" id="PTHR47569:SF2">
    <property type="entry name" value="NO-ASSOCIATED PROTEIN 1, CHLOROPLASTIC_MITOCHONDRIAL"/>
    <property type="match status" value="1"/>
</dbReference>
<feature type="signal peptide" evidence="1">
    <location>
        <begin position="1"/>
        <end position="24"/>
    </location>
</feature>